<dbReference type="PANTHER" id="PTHR36930">
    <property type="entry name" value="METAL-SULFUR CLUSTER BIOSYNTHESIS PROTEINS YUAD-RELATED"/>
    <property type="match status" value="1"/>
</dbReference>
<evidence type="ECO:0000259" key="1">
    <source>
        <dbReference type="PROSITE" id="PS51340"/>
    </source>
</evidence>
<dbReference type="SUPFAM" id="SSF50800">
    <property type="entry name" value="PK beta-barrel domain-like"/>
    <property type="match status" value="1"/>
</dbReference>
<evidence type="ECO:0000313" key="2">
    <source>
        <dbReference type="EMBL" id="KRO95945.1"/>
    </source>
</evidence>
<sequence>MKRSIAYVDSVYLGGEGDDLGKDACQSLDAQLSGFVGDRHASFEREAWSGGDKQAEGTRRRNERQWCAVSAEELAEISLAMDLKEPLTAGSLGANLCFSGAPNLSHLPKGSILRFPSGAELMVEEYNPPCLPMGEKLAAIHETNSGKKLLDGAFSLAGKCRRGVVGVIEVPGMINAGDAVEVIPYRSPTWL</sequence>
<protein>
    <recommendedName>
        <fullName evidence="1">MOSC domain-containing protein</fullName>
    </recommendedName>
</protein>
<proteinExistence type="predicted"/>
<dbReference type="AlphaFoldDB" id="A0A0R2U8V1"/>
<dbReference type="Gene3D" id="2.40.33.20">
    <property type="entry name" value="PK beta-barrel domain-like"/>
    <property type="match status" value="1"/>
</dbReference>
<dbReference type="InterPro" id="IPR011037">
    <property type="entry name" value="Pyrv_Knase-like_insert_dom_sf"/>
</dbReference>
<dbReference type="InterPro" id="IPR005302">
    <property type="entry name" value="MoCF_Sase_C"/>
</dbReference>
<dbReference type="InterPro" id="IPR052716">
    <property type="entry name" value="MOSC_domain"/>
</dbReference>
<evidence type="ECO:0000313" key="3">
    <source>
        <dbReference type="Proteomes" id="UP000051213"/>
    </source>
</evidence>
<dbReference type="PANTHER" id="PTHR36930:SF1">
    <property type="entry name" value="MOSC DOMAIN-CONTAINING PROTEIN"/>
    <property type="match status" value="1"/>
</dbReference>
<dbReference type="GO" id="GO:0030151">
    <property type="term" value="F:molybdenum ion binding"/>
    <property type="evidence" value="ECO:0007669"/>
    <property type="project" value="InterPro"/>
</dbReference>
<organism evidence="2 3">
    <name type="scientific">SAR92 bacterium BACL26 MAG-121220-bin70</name>
    <dbReference type="NCBI Taxonomy" id="1655626"/>
    <lineage>
        <taxon>Bacteria</taxon>
        <taxon>Pseudomonadati</taxon>
        <taxon>Pseudomonadota</taxon>
        <taxon>Gammaproteobacteria</taxon>
        <taxon>Cellvibrionales</taxon>
        <taxon>Porticoccaceae</taxon>
        <taxon>SAR92 clade</taxon>
    </lineage>
</organism>
<gene>
    <name evidence="2" type="ORF">ABS24_08010</name>
</gene>
<dbReference type="Proteomes" id="UP000051213">
    <property type="component" value="Unassembled WGS sequence"/>
</dbReference>
<comment type="caution">
    <text evidence="2">The sequence shown here is derived from an EMBL/GenBank/DDBJ whole genome shotgun (WGS) entry which is preliminary data.</text>
</comment>
<dbReference type="GO" id="GO:0030170">
    <property type="term" value="F:pyridoxal phosphate binding"/>
    <property type="evidence" value="ECO:0007669"/>
    <property type="project" value="InterPro"/>
</dbReference>
<name>A0A0R2U8V1_9GAMM</name>
<reference evidence="2 3" key="1">
    <citation type="submission" date="2015-10" db="EMBL/GenBank/DDBJ databases">
        <title>Metagenome-Assembled Genomes uncover a global brackish microbiome.</title>
        <authorList>
            <person name="Hugerth L.W."/>
            <person name="Larsson J."/>
            <person name="Alneberg J."/>
            <person name="Lindh M.V."/>
            <person name="Legrand C."/>
            <person name="Pinhassi J."/>
            <person name="Andersson A.F."/>
        </authorList>
    </citation>
    <scope>NUCLEOTIDE SEQUENCE [LARGE SCALE GENOMIC DNA]</scope>
    <source>
        <strain evidence="2">BACL26 MAG-121220-bin70</strain>
    </source>
</reference>
<dbReference type="GO" id="GO:0003824">
    <property type="term" value="F:catalytic activity"/>
    <property type="evidence" value="ECO:0007669"/>
    <property type="project" value="InterPro"/>
</dbReference>
<dbReference type="PROSITE" id="PS51340">
    <property type="entry name" value="MOSC"/>
    <property type="match status" value="1"/>
</dbReference>
<dbReference type="EMBL" id="LICA01000068">
    <property type="protein sequence ID" value="KRO95945.1"/>
    <property type="molecule type" value="Genomic_DNA"/>
</dbReference>
<dbReference type="Pfam" id="PF03473">
    <property type="entry name" value="MOSC"/>
    <property type="match status" value="1"/>
</dbReference>
<feature type="domain" description="MOSC" evidence="1">
    <location>
        <begin position="22"/>
        <end position="183"/>
    </location>
</feature>
<accession>A0A0R2U8V1</accession>